<dbReference type="AlphaFoldDB" id="A0A7S3A420"/>
<evidence type="ECO:0000313" key="7">
    <source>
        <dbReference type="EMBL" id="CAE0060989.1"/>
    </source>
</evidence>
<evidence type="ECO:0000256" key="4">
    <source>
        <dbReference type="ARBA" id="ARBA00023136"/>
    </source>
</evidence>
<dbReference type="GO" id="GO:0016020">
    <property type="term" value="C:membrane"/>
    <property type="evidence" value="ECO:0007669"/>
    <property type="project" value="UniProtKB-SubCell"/>
</dbReference>
<comment type="subcellular location">
    <subcellularLocation>
        <location evidence="1">Membrane</location>
        <topology evidence="1">Multi-pass membrane protein</topology>
    </subcellularLocation>
</comment>
<evidence type="ECO:0000256" key="3">
    <source>
        <dbReference type="ARBA" id="ARBA00022989"/>
    </source>
</evidence>
<feature type="transmembrane region" description="Helical" evidence="5">
    <location>
        <begin position="12"/>
        <end position="29"/>
    </location>
</feature>
<accession>A0A7S3A420</accession>
<organism evidence="7">
    <name type="scientific">Rhodosorus marinus</name>
    <dbReference type="NCBI Taxonomy" id="101924"/>
    <lineage>
        <taxon>Eukaryota</taxon>
        <taxon>Rhodophyta</taxon>
        <taxon>Stylonematophyceae</taxon>
        <taxon>Stylonematales</taxon>
        <taxon>Stylonemataceae</taxon>
        <taxon>Rhodosorus</taxon>
    </lineage>
</organism>
<feature type="transmembrane region" description="Helical" evidence="5">
    <location>
        <begin position="35"/>
        <end position="55"/>
    </location>
</feature>
<feature type="transmembrane region" description="Helical" evidence="5">
    <location>
        <begin position="159"/>
        <end position="181"/>
    </location>
</feature>
<reference evidence="7" key="1">
    <citation type="submission" date="2021-01" db="EMBL/GenBank/DDBJ databases">
        <authorList>
            <person name="Corre E."/>
            <person name="Pelletier E."/>
            <person name="Niang G."/>
            <person name="Scheremetjew M."/>
            <person name="Finn R."/>
            <person name="Kale V."/>
            <person name="Holt S."/>
            <person name="Cochrane G."/>
            <person name="Meng A."/>
            <person name="Brown T."/>
            <person name="Cohen L."/>
        </authorList>
    </citation>
    <scope>NUCLEOTIDE SEQUENCE</scope>
    <source>
        <strain evidence="7">CCMP 769</strain>
    </source>
</reference>
<evidence type="ECO:0000259" key="6">
    <source>
        <dbReference type="Pfam" id="PF03798"/>
    </source>
</evidence>
<feature type="transmembrane region" description="Helical" evidence="5">
    <location>
        <begin position="117"/>
        <end position="139"/>
    </location>
</feature>
<dbReference type="InterPro" id="IPR006634">
    <property type="entry name" value="TLC-dom"/>
</dbReference>
<keyword evidence="2 5" id="KW-0812">Transmembrane</keyword>
<name>A0A7S3A420_9RHOD</name>
<evidence type="ECO:0000256" key="2">
    <source>
        <dbReference type="ARBA" id="ARBA00022692"/>
    </source>
</evidence>
<keyword evidence="3 5" id="KW-1133">Transmembrane helix</keyword>
<evidence type="ECO:0000256" key="5">
    <source>
        <dbReference type="SAM" id="Phobius"/>
    </source>
</evidence>
<dbReference type="EMBL" id="HBHW01037784">
    <property type="protein sequence ID" value="CAE0060989.1"/>
    <property type="molecule type" value="Transcribed_RNA"/>
</dbReference>
<feature type="domain" description="TLC" evidence="6">
    <location>
        <begin position="35"/>
        <end position="181"/>
    </location>
</feature>
<proteinExistence type="predicted"/>
<sequence>MMDHLTPFERHDLFNIFGLLPFSAMNFFAMGNKNLQKPTLVAFGAYTLADVMWVLTIPKSVKDPKGIIMHHMLSLGLLTVPTLLPEYRHYALLTLTAEFNTWLLVTKRHVTWKPLRFVLEGLFYTSWVGIRLVLYPWLWSRYFTVTLRNLRNGLWIHPTVISPLVMGSLCFMQFKWSWDLVQKHIFRRKKKGSD</sequence>
<evidence type="ECO:0000256" key="1">
    <source>
        <dbReference type="ARBA" id="ARBA00004141"/>
    </source>
</evidence>
<keyword evidence="4 5" id="KW-0472">Membrane</keyword>
<dbReference type="Pfam" id="PF03798">
    <property type="entry name" value="TRAM_LAG1_CLN8"/>
    <property type="match status" value="1"/>
</dbReference>
<gene>
    <name evidence="7" type="ORF">RMAR00112_LOCUS29055</name>
</gene>
<protein>
    <recommendedName>
        <fullName evidence="6">TLC domain-containing protein</fullName>
    </recommendedName>
</protein>